<accession>A0A5K3F614</accession>
<dbReference type="AlphaFoldDB" id="A0A5K3F614"/>
<proteinExistence type="predicted"/>
<evidence type="ECO:0000313" key="1">
    <source>
        <dbReference type="WBParaSite" id="MCU_005711-RA"/>
    </source>
</evidence>
<sequence length="45" mass="5341">MRRMTSISMTFQLHRLQICMRIDARNALRRTNAQTTNFGYSRPVP</sequence>
<dbReference type="WBParaSite" id="MCU_005711-RA">
    <property type="protein sequence ID" value="MCU_005711-RA"/>
    <property type="gene ID" value="MCU_005711"/>
</dbReference>
<name>A0A5K3F614_MESCO</name>
<protein>
    <submittedName>
        <fullName evidence="1">Uncharacterized protein</fullName>
    </submittedName>
</protein>
<organism evidence="1">
    <name type="scientific">Mesocestoides corti</name>
    <name type="common">Flatworm</name>
    <dbReference type="NCBI Taxonomy" id="53468"/>
    <lineage>
        <taxon>Eukaryota</taxon>
        <taxon>Metazoa</taxon>
        <taxon>Spiralia</taxon>
        <taxon>Lophotrochozoa</taxon>
        <taxon>Platyhelminthes</taxon>
        <taxon>Cestoda</taxon>
        <taxon>Eucestoda</taxon>
        <taxon>Cyclophyllidea</taxon>
        <taxon>Mesocestoididae</taxon>
        <taxon>Mesocestoides</taxon>
    </lineage>
</organism>
<reference evidence="1" key="1">
    <citation type="submission" date="2019-11" db="UniProtKB">
        <authorList>
            <consortium name="WormBaseParasite"/>
        </authorList>
    </citation>
    <scope>IDENTIFICATION</scope>
</reference>